<sequence>MENANDGKYVHINGNDIYYESYLHQQSAKETIILMHGFLSSSFSFRRLIPFLQKEYNVISIDLPPFGKSGKSRRYRYSFENLANTVIQLVESLHLTKITLLGHSMGGQIALNTANIRPDLVQGVILLCSSGYMKKSKPLLILASCLPQFHRFVKRRLERSGLENNLRFVVYNQSIIDKEMEEGYLAPFLKDDIFFALTKLIRDREGDLSKDILNELRVPCLLIWGEQDQVVPLEIGKQLHKDLKKSKLIVLKETGHLIPEERPEEVFHYIKEFITDKG</sequence>
<dbReference type="Gene3D" id="3.40.50.1820">
    <property type="entry name" value="alpha/beta hydrolase"/>
    <property type="match status" value="1"/>
</dbReference>
<accession>A0A6L3V3N6</accession>
<dbReference type="OrthoDB" id="9797695at2"/>
<comment type="caution">
    <text evidence="2">The sequence shown here is derived from an EMBL/GenBank/DDBJ whole genome shotgun (WGS) entry which is preliminary data.</text>
</comment>
<dbReference type="PRINTS" id="PR00111">
    <property type="entry name" value="ABHYDROLASE"/>
</dbReference>
<dbReference type="RefSeq" id="WP_151535236.1">
    <property type="nucleotide sequence ID" value="NZ_WBOS01000005.1"/>
</dbReference>
<evidence type="ECO:0000313" key="2">
    <source>
        <dbReference type="EMBL" id="KAB2334701.1"/>
    </source>
</evidence>
<dbReference type="PRINTS" id="PR00412">
    <property type="entry name" value="EPOXHYDRLASE"/>
</dbReference>
<evidence type="ECO:0000313" key="3">
    <source>
        <dbReference type="Proteomes" id="UP000481030"/>
    </source>
</evidence>
<dbReference type="PANTHER" id="PTHR46438:SF11">
    <property type="entry name" value="LIPASE-RELATED"/>
    <property type="match status" value="1"/>
</dbReference>
<dbReference type="AlphaFoldDB" id="A0A6L3V3N6"/>
<organism evidence="2 3">
    <name type="scientific">Cytobacillus depressus</name>
    <dbReference type="NCBI Taxonomy" id="1602942"/>
    <lineage>
        <taxon>Bacteria</taxon>
        <taxon>Bacillati</taxon>
        <taxon>Bacillota</taxon>
        <taxon>Bacilli</taxon>
        <taxon>Bacillales</taxon>
        <taxon>Bacillaceae</taxon>
        <taxon>Cytobacillus</taxon>
    </lineage>
</organism>
<reference evidence="2 3" key="1">
    <citation type="journal article" date="2016" name="Antonie Van Leeuwenhoek">
        <title>Bacillus depressus sp. nov., isolated from soil of a sunflower field.</title>
        <authorList>
            <person name="Wei X."/>
            <person name="Xin D."/>
            <person name="Xin Y."/>
            <person name="Zhang H."/>
            <person name="Wang T."/>
            <person name="Zhang J."/>
        </authorList>
    </citation>
    <scope>NUCLEOTIDE SEQUENCE [LARGE SCALE GENOMIC DNA]</scope>
    <source>
        <strain evidence="2 3">BZ1</strain>
    </source>
</reference>
<evidence type="ECO:0000259" key="1">
    <source>
        <dbReference type="Pfam" id="PF00561"/>
    </source>
</evidence>
<dbReference type="SUPFAM" id="SSF53474">
    <property type="entry name" value="alpha/beta-Hydrolases"/>
    <property type="match status" value="1"/>
</dbReference>
<keyword evidence="2" id="KW-0378">Hydrolase</keyword>
<name>A0A6L3V3N6_9BACI</name>
<dbReference type="Pfam" id="PF00561">
    <property type="entry name" value="Abhydrolase_1"/>
    <property type="match status" value="1"/>
</dbReference>
<proteinExistence type="predicted"/>
<dbReference type="EMBL" id="WBOS01000005">
    <property type="protein sequence ID" value="KAB2334701.1"/>
    <property type="molecule type" value="Genomic_DNA"/>
</dbReference>
<feature type="domain" description="AB hydrolase-1" evidence="1">
    <location>
        <begin position="31"/>
        <end position="263"/>
    </location>
</feature>
<dbReference type="InterPro" id="IPR000073">
    <property type="entry name" value="AB_hydrolase_1"/>
</dbReference>
<dbReference type="Proteomes" id="UP000481030">
    <property type="component" value="Unassembled WGS sequence"/>
</dbReference>
<dbReference type="InterPro" id="IPR000639">
    <property type="entry name" value="Epox_hydrolase-like"/>
</dbReference>
<protein>
    <submittedName>
        <fullName evidence="2">Alpha/beta hydrolase</fullName>
    </submittedName>
</protein>
<gene>
    <name evidence="2" type="ORF">F7731_13065</name>
</gene>
<dbReference type="InterPro" id="IPR029058">
    <property type="entry name" value="AB_hydrolase_fold"/>
</dbReference>
<keyword evidence="3" id="KW-1185">Reference proteome</keyword>
<dbReference type="GO" id="GO:0016787">
    <property type="term" value="F:hydrolase activity"/>
    <property type="evidence" value="ECO:0007669"/>
    <property type="project" value="UniProtKB-KW"/>
</dbReference>
<dbReference type="PANTHER" id="PTHR46438">
    <property type="entry name" value="ALPHA/BETA-HYDROLASES SUPERFAMILY PROTEIN"/>
    <property type="match status" value="1"/>
</dbReference>